<dbReference type="Proteomes" id="UP000800040">
    <property type="component" value="Unassembled WGS sequence"/>
</dbReference>
<protein>
    <submittedName>
        <fullName evidence="1">Uncharacterized protein</fullName>
    </submittedName>
</protein>
<evidence type="ECO:0000313" key="1">
    <source>
        <dbReference type="EMBL" id="KAF1835117.1"/>
    </source>
</evidence>
<accession>A0A6A5KHA8</accession>
<sequence>MILSPLPIRPAQCPRVYCSVARASQEAAIVKERSYVLSHPNECKGAHWSESISVRSYRLDVTMICLSPRYTRTWKPRDTAMKGIESGHLKDGPKGSPSLQTYSFCACSVIELLYAVLIVMARSQVPVSTVCRPDSLPARPSVRTCGFRGGRWDKWFRDGKCKILGMSGCC</sequence>
<name>A0A6A5KHA8_9PLEO</name>
<proteinExistence type="predicted"/>
<gene>
    <name evidence="1" type="ORF">BDW02DRAFT_302514</name>
</gene>
<organism evidence="1 2">
    <name type="scientific">Decorospora gaudefroyi</name>
    <dbReference type="NCBI Taxonomy" id="184978"/>
    <lineage>
        <taxon>Eukaryota</taxon>
        <taxon>Fungi</taxon>
        <taxon>Dikarya</taxon>
        <taxon>Ascomycota</taxon>
        <taxon>Pezizomycotina</taxon>
        <taxon>Dothideomycetes</taxon>
        <taxon>Pleosporomycetidae</taxon>
        <taxon>Pleosporales</taxon>
        <taxon>Pleosporineae</taxon>
        <taxon>Pleosporaceae</taxon>
        <taxon>Decorospora</taxon>
    </lineage>
</organism>
<reference evidence="1" key="1">
    <citation type="submission" date="2020-01" db="EMBL/GenBank/DDBJ databases">
        <authorList>
            <consortium name="DOE Joint Genome Institute"/>
            <person name="Haridas S."/>
            <person name="Albert R."/>
            <person name="Binder M."/>
            <person name="Bloem J."/>
            <person name="Labutti K."/>
            <person name="Salamov A."/>
            <person name="Andreopoulos B."/>
            <person name="Baker S.E."/>
            <person name="Barry K."/>
            <person name="Bills G."/>
            <person name="Bluhm B.H."/>
            <person name="Cannon C."/>
            <person name="Castanera R."/>
            <person name="Culley D.E."/>
            <person name="Daum C."/>
            <person name="Ezra D."/>
            <person name="Gonzalez J.B."/>
            <person name="Henrissat B."/>
            <person name="Kuo A."/>
            <person name="Liang C."/>
            <person name="Lipzen A."/>
            <person name="Lutzoni F."/>
            <person name="Magnuson J."/>
            <person name="Mondo S."/>
            <person name="Nolan M."/>
            <person name="Ohm R."/>
            <person name="Pangilinan J."/>
            <person name="Park H.-J."/>
            <person name="Ramirez L."/>
            <person name="Alfaro M."/>
            <person name="Sun H."/>
            <person name="Tritt A."/>
            <person name="Yoshinaga Y."/>
            <person name="Zwiers L.-H."/>
            <person name="Turgeon B.G."/>
            <person name="Goodwin S.B."/>
            <person name="Spatafora J.W."/>
            <person name="Crous P.W."/>
            <person name="Grigoriev I.V."/>
        </authorList>
    </citation>
    <scope>NUCLEOTIDE SEQUENCE</scope>
    <source>
        <strain evidence="1">P77</strain>
    </source>
</reference>
<dbReference type="AlphaFoldDB" id="A0A6A5KHA8"/>
<keyword evidence="2" id="KW-1185">Reference proteome</keyword>
<evidence type="ECO:0000313" key="2">
    <source>
        <dbReference type="Proteomes" id="UP000800040"/>
    </source>
</evidence>
<dbReference type="EMBL" id="ML975292">
    <property type="protein sequence ID" value="KAF1835117.1"/>
    <property type="molecule type" value="Genomic_DNA"/>
</dbReference>